<reference evidence="2 3" key="1">
    <citation type="journal article" date="2017" name="Int. J. Syst. Evol. Microbiol.">
        <title>Maripseudobacter aurantiacus gen. nov., sp. nov., a novel member of the family Flavobacteriaceae isolated from a sedimentation basin.</title>
        <authorList>
            <person name="Chen C."/>
            <person name="Su Y."/>
            <person name="Tao T."/>
            <person name="Fu G."/>
            <person name="Zhang C."/>
            <person name="Sun C."/>
            <person name="Zhang X."/>
            <person name="Wu M."/>
        </authorList>
    </citation>
    <scope>NUCLEOTIDE SEQUENCE [LARGE SCALE GENOMIC DNA]</scope>
    <source>
        <strain evidence="3">CDA4</strain>
    </source>
</reference>
<dbReference type="Proteomes" id="UP000308382">
    <property type="component" value="Unassembled WGS sequence"/>
</dbReference>
<protein>
    <submittedName>
        <fullName evidence="2">Uncharacterized protein</fullName>
    </submittedName>
</protein>
<dbReference type="OrthoDB" id="1448595at2"/>
<accession>A0A5R8M3J0</accession>
<evidence type="ECO:0000313" key="3">
    <source>
        <dbReference type="Proteomes" id="UP000308382"/>
    </source>
</evidence>
<keyword evidence="1" id="KW-0812">Transmembrane</keyword>
<keyword evidence="3" id="KW-1185">Reference proteome</keyword>
<keyword evidence="1" id="KW-0472">Membrane</keyword>
<sequence length="132" mass="14662">MMSCIGFSQNLKPTVYTIQNDTLFCFTVSQAKVIAIELEGKKYQDSIAVEQSTQLALQDSLIQQQDSTIKLLQSQAINYQSIIANNQEVNNEVNLQLGYLKTEVKRHKRDKIFLGTGLGVSIGIIGILAILN</sequence>
<name>A0A5R8M3J0_9FLAO</name>
<proteinExistence type="predicted"/>
<organism evidence="2 3">
    <name type="scientific">Maribacter aurantiacus</name>
    <dbReference type="NCBI Taxonomy" id="1882343"/>
    <lineage>
        <taxon>Bacteria</taxon>
        <taxon>Pseudomonadati</taxon>
        <taxon>Bacteroidota</taxon>
        <taxon>Flavobacteriia</taxon>
        <taxon>Flavobacteriales</taxon>
        <taxon>Flavobacteriaceae</taxon>
        <taxon>Maribacter</taxon>
    </lineage>
</organism>
<evidence type="ECO:0000256" key="1">
    <source>
        <dbReference type="SAM" id="Phobius"/>
    </source>
</evidence>
<dbReference type="EMBL" id="VBUK01000007">
    <property type="protein sequence ID" value="TLF44177.1"/>
    <property type="molecule type" value="Genomic_DNA"/>
</dbReference>
<feature type="transmembrane region" description="Helical" evidence="1">
    <location>
        <begin position="112"/>
        <end position="131"/>
    </location>
</feature>
<comment type="caution">
    <text evidence="2">The sequence shown here is derived from an EMBL/GenBank/DDBJ whole genome shotgun (WGS) entry which is preliminary data.</text>
</comment>
<gene>
    <name evidence="2" type="ORF">FEK29_12130</name>
</gene>
<dbReference type="AlphaFoldDB" id="A0A5R8M3J0"/>
<dbReference type="RefSeq" id="WP_138258706.1">
    <property type="nucleotide sequence ID" value="NZ_VBUK01000007.1"/>
</dbReference>
<keyword evidence="1" id="KW-1133">Transmembrane helix</keyword>
<evidence type="ECO:0000313" key="2">
    <source>
        <dbReference type="EMBL" id="TLF44177.1"/>
    </source>
</evidence>